<reference evidence="1" key="1">
    <citation type="journal article" date="2014" name="Front. Microbiol.">
        <title>High frequency of phylogenetically diverse reductive dehalogenase-homologous genes in deep subseafloor sedimentary metagenomes.</title>
        <authorList>
            <person name="Kawai M."/>
            <person name="Futagami T."/>
            <person name="Toyoda A."/>
            <person name="Takaki Y."/>
            <person name="Nishi S."/>
            <person name="Hori S."/>
            <person name="Arai W."/>
            <person name="Tsubouchi T."/>
            <person name="Morono Y."/>
            <person name="Uchiyama I."/>
            <person name="Ito T."/>
            <person name="Fujiyama A."/>
            <person name="Inagaki F."/>
            <person name="Takami H."/>
        </authorList>
    </citation>
    <scope>NUCLEOTIDE SEQUENCE</scope>
    <source>
        <strain evidence="1">Expedition CK06-06</strain>
    </source>
</reference>
<feature type="non-terminal residue" evidence="1">
    <location>
        <position position="1"/>
    </location>
</feature>
<dbReference type="EMBL" id="BARU01044256">
    <property type="protein sequence ID" value="GAH76820.1"/>
    <property type="molecule type" value="Genomic_DNA"/>
</dbReference>
<accession>X1J5L6</accession>
<feature type="non-terminal residue" evidence="1">
    <location>
        <position position="174"/>
    </location>
</feature>
<name>X1J5L6_9ZZZZ</name>
<dbReference type="AlphaFoldDB" id="X1J5L6"/>
<evidence type="ECO:0000313" key="1">
    <source>
        <dbReference type="EMBL" id="GAH76820.1"/>
    </source>
</evidence>
<protein>
    <submittedName>
        <fullName evidence="1">Uncharacterized protein</fullName>
    </submittedName>
</protein>
<proteinExistence type="predicted"/>
<organism evidence="1">
    <name type="scientific">marine sediment metagenome</name>
    <dbReference type="NCBI Taxonomy" id="412755"/>
    <lineage>
        <taxon>unclassified sequences</taxon>
        <taxon>metagenomes</taxon>
        <taxon>ecological metagenomes</taxon>
    </lineage>
</organism>
<sequence>DLLGNTIYVTLCKKEETGGFDPQIITKENKILIIDEIFDYNPLETAFYLSKKNFEDLMIIDDNRDFQLLTLNMIDELISERKKFDPDYSNLLNLGTLDEGNNTRLIQNAIFLSIEPIIVNLNDKESILNECQKIFLYQIHNNEFESTNEKMRFEATCASHWNIKTCLSSKVLVY</sequence>
<comment type="caution">
    <text evidence="1">The sequence shown here is derived from an EMBL/GenBank/DDBJ whole genome shotgun (WGS) entry which is preliminary data.</text>
</comment>
<gene>
    <name evidence="1" type="ORF">S03H2_67559</name>
</gene>